<protein>
    <submittedName>
        <fullName evidence="8">Acetolactate synthase</fullName>
    </submittedName>
</protein>
<dbReference type="Pfam" id="PF02776">
    <property type="entry name" value="TPP_enzyme_N"/>
    <property type="match status" value="1"/>
</dbReference>
<dbReference type="GO" id="GO:0003984">
    <property type="term" value="F:acetolactate synthase activity"/>
    <property type="evidence" value="ECO:0007669"/>
    <property type="project" value="TreeGrafter"/>
</dbReference>
<dbReference type="PANTHER" id="PTHR18968">
    <property type="entry name" value="THIAMINE PYROPHOSPHATE ENZYMES"/>
    <property type="match status" value="1"/>
</dbReference>
<dbReference type="PROSITE" id="PS00187">
    <property type="entry name" value="TPP_ENZYMES"/>
    <property type="match status" value="1"/>
</dbReference>
<sequence length="600" mass="65356">MPRMKGGELIAEFLLREGIDHVFGLCGHGNVGMLDALYDRRDRIRLISPRHEQVAAHMADGYFRVRHRPAATLTSCGPGSANIVMALAVAQTDSSALLAITANVPTSQFNRSPFQELNRHYQADFPSVLRPVVKRAFQPTRVDMLPLALRQAALTMLSGRPGPVNLDVPFNLFQEEDEVEVPAAWSATNPRRSGAAPEEVAQAAGMLLAAERPVLFIGHGVTLSEAGAELTALAERLRIPVISSPNGMGCLDMAHPLSLGFIGRNGAYPANQAGRHADLVLAIGARFDDRSASSWIPGYSWNFPAARLIHVDVDHAEIGRNYTPDLGILADARTFLRQLLSEIEARHAPPGAGRLAAWHAEIAAWRKEWDDFTRPNFERHTSPMRPERVVADLRRVLPEDAILSLDSGVHHNWFMQFWTARRPQTMLNTWGFSGMGFGPSSILGAKLAAPERVCVSVCGDGGFTMVPHVLCTAVEYDIPVVWVVWNNFAWGAIRDIQYGLFGGREIGTGFYAGENRRPYNPDFAAWARAAGVEGVTVTRSEDFAGALEHAVKLGRPALLDVHVDAEVRPPATGTWALPPIPHKEPVFGAPWVPGAGPAGA</sequence>
<dbReference type="CDD" id="cd00568">
    <property type="entry name" value="TPP_enzymes"/>
    <property type="match status" value="1"/>
</dbReference>
<evidence type="ECO:0000256" key="4">
    <source>
        <dbReference type="RuleBase" id="RU362132"/>
    </source>
</evidence>
<dbReference type="InterPro" id="IPR012000">
    <property type="entry name" value="Thiamin_PyroP_enz_cen_dom"/>
</dbReference>
<evidence type="ECO:0000256" key="1">
    <source>
        <dbReference type="ARBA" id="ARBA00001964"/>
    </source>
</evidence>
<dbReference type="RefSeq" id="WP_188903633.1">
    <property type="nucleotide sequence ID" value="NZ_BMKS01000019.1"/>
</dbReference>
<dbReference type="SUPFAM" id="SSF52518">
    <property type="entry name" value="Thiamin diphosphate-binding fold (THDP-binding)"/>
    <property type="match status" value="2"/>
</dbReference>
<dbReference type="InterPro" id="IPR012001">
    <property type="entry name" value="Thiamin_PyroP_enz_TPP-bd_dom"/>
</dbReference>
<dbReference type="GO" id="GO:0005948">
    <property type="term" value="C:acetolactate synthase complex"/>
    <property type="evidence" value="ECO:0007669"/>
    <property type="project" value="TreeGrafter"/>
</dbReference>
<dbReference type="EMBL" id="BMKS01000019">
    <property type="protein sequence ID" value="GGG49302.1"/>
    <property type="molecule type" value="Genomic_DNA"/>
</dbReference>
<dbReference type="Proteomes" id="UP000597507">
    <property type="component" value="Unassembled WGS sequence"/>
</dbReference>
<evidence type="ECO:0000259" key="7">
    <source>
        <dbReference type="Pfam" id="PF02776"/>
    </source>
</evidence>
<dbReference type="FunFam" id="3.40.50.1220:FF:000008">
    <property type="entry name" value="Acetolactate synthase"/>
    <property type="match status" value="1"/>
</dbReference>
<gene>
    <name evidence="8" type="ORF">GCM10010964_40780</name>
</gene>
<evidence type="ECO:0000313" key="8">
    <source>
        <dbReference type="EMBL" id="GGG49302.1"/>
    </source>
</evidence>
<comment type="cofactor">
    <cofactor evidence="1">
        <name>thiamine diphosphate</name>
        <dbReference type="ChEBI" id="CHEBI:58937"/>
    </cofactor>
</comment>
<feature type="domain" description="Thiamine pyrophosphate enzyme central" evidence="5">
    <location>
        <begin position="200"/>
        <end position="339"/>
    </location>
</feature>
<organism evidence="8 9">
    <name type="scientific">Caldovatus sediminis</name>
    <dbReference type="NCBI Taxonomy" id="2041189"/>
    <lineage>
        <taxon>Bacteria</taxon>
        <taxon>Pseudomonadati</taxon>
        <taxon>Pseudomonadota</taxon>
        <taxon>Alphaproteobacteria</taxon>
        <taxon>Acetobacterales</taxon>
        <taxon>Roseomonadaceae</taxon>
        <taxon>Caldovatus</taxon>
    </lineage>
</organism>
<dbReference type="PANTHER" id="PTHR18968:SF13">
    <property type="entry name" value="ACETOLACTATE SYNTHASE CATALYTIC SUBUNIT, MITOCHONDRIAL"/>
    <property type="match status" value="1"/>
</dbReference>
<dbReference type="GO" id="GO:0009099">
    <property type="term" value="P:L-valine biosynthetic process"/>
    <property type="evidence" value="ECO:0007669"/>
    <property type="project" value="TreeGrafter"/>
</dbReference>
<evidence type="ECO:0000259" key="6">
    <source>
        <dbReference type="Pfam" id="PF02775"/>
    </source>
</evidence>
<dbReference type="GO" id="GO:0000287">
    <property type="term" value="F:magnesium ion binding"/>
    <property type="evidence" value="ECO:0007669"/>
    <property type="project" value="InterPro"/>
</dbReference>
<feature type="domain" description="Thiamine pyrophosphate enzyme N-terminal TPP-binding" evidence="7">
    <location>
        <begin position="4"/>
        <end position="118"/>
    </location>
</feature>
<feature type="domain" description="Thiamine pyrophosphate enzyme TPP-binding" evidence="6">
    <location>
        <begin position="406"/>
        <end position="561"/>
    </location>
</feature>
<dbReference type="Pfam" id="PF02775">
    <property type="entry name" value="TPP_enzyme_C"/>
    <property type="match status" value="1"/>
</dbReference>
<proteinExistence type="inferred from homology"/>
<accession>A0A8J2ZFF3</accession>
<keyword evidence="3 4" id="KW-0786">Thiamine pyrophosphate</keyword>
<name>A0A8J2ZFF3_9PROT</name>
<dbReference type="AlphaFoldDB" id="A0A8J2ZFF3"/>
<dbReference type="CDD" id="cd07035">
    <property type="entry name" value="TPP_PYR_POX_like"/>
    <property type="match status" value="1"/>
</dbReference>
<evidence type="ECO:0000256" key="2">
    <source>
        <dbReference type="ARBA" id="ARBA00007812"/>
    </source>
</evidence>
<dbReference type="SUPFAM" id="SSF52467">
    <property type="entry name" value="DHS-like NAD/FAD-binding domain"/>
    <property type="match status" value="1"/>
</dbReference>
<keyword evidence="9" id="KW-1185">Reference proteome</keyword>
<evidence type="ECO:0000313" key="9">
    <source>
        <dbReference type="Proteomes" id="UP000597507"/>
    </source>
</evidence>
<dbReference type="InterPro" id="IPR011766">
    <property type="entry name" value="TPP_enzyme_TPP-bd"/>
</dbReference>
<dbReference type="InterPro" id="IPR045229">
    <property type="entry name" value="TPP_enz"/>
</dbReference>
<evidence type="ECO:0000259" key="5">
    <source>
        <dbReference type="Pfam" id="PF00205"/>
    </source>
</evidence>
<evidence type="ECO:0000256" key="3">
    <source>
        <dbReference type="ARBA" id="ARBA00023052"/>
    </source>
</evidence>
<dbReference type="InterPro" id="IPR000399">
    <property type="entry name" value="TPP-bd_CS"/>
</dbReference>
<dbReference type="Gene3D" id="3.40.50.1220">
    <property type="entry name" value="TPP-binding domain"/>
    <property type="match status" value="1"/>
</dbReference>
<dbReference type="Gene3D" id="3.40.50.970">
    <property type="match status" value="2"/>
</dbReference>
<dbReference type="Pfam" id="PF00205">
    <property type="entry name" value="TPP_enzyme_M"/>
    <property type="match status" value="1"/>
</dbReference>
<dbReference type="GO" id="GO:0030976">
    <property type="term" value="F:thiamine pyrophosphate binding"/>
    <property type="evidence" value="ECO:0007669"/>
    <property type="project" value="InterPro"/>
</dbReference>
<dbReference type="GO" id="GO:0009097">
    <property type="term" value="P:isoleucine biosynthetic process"/>
    <property type="evidence" value="ECO:0007669"/>
    <property type="project" value="TreeGrafter"/>
</dbReference>
<dbReference type="InterPro" id="IPR029035">
    <property type="entry name" value="DHS-like_NAD/FAD-binding_dom"/>
</dbReference>
<dbReference type="GO" id="GO:0050660">
    <property type="term" value="F:flavin adenine dinucleotide binding"/>
    <property type="evidence" value="ECO:0007669"/>
    <property type="project" value="TreeGrafter"/>
</dbReference>
<comment type="caution">
    <text evidence="8">The sequence shown here is derived from an EMBL/GenBank/DDBJ whole genome shotgun (WGS) entry which is preliminary data.</text>
</comment>
<reference evidence="8 9" key="1">
    <citation type="journal article" date="2014" name="Int. J. Syst. Evol. Microbiol.">
        <title>Complete genome sequence of Corynebacterium casei LMG S-19264T (=DSM 44701T), isolated from a smear-ripened cheese.</title>
        <authorList>
            <consortium name="US DOE Joint Genome Institute (JGI-PGF)"/>
            <person name="Walter F."/>
            <person name="Albersmeier A."/>
            <person name="Kalinowski J."/>
            <person name="Ruckert C."/>
        </authorList>
    </citation>
    <scope>NUCLEOTIDE SEQUENCE [LARGE SCALE GENOMIC DNA]</scope>
    <source>
        <strain evidence="8 9">CGMCC 1.16330</strain>
    </source>
</reference>
<comment type="similarity">
    <text evidence="2 4">Belongs to the TPP enzyme family.</text>
</comment>
<dbReference type="InterPro" id="IPR029061">
    <property type="entry name" value="THDP-binding"/>
</dbReference>